<proteinExistence type="predicted"/>
<evidence type="ECO:0000256" key="3">
    <source>
        <dbReference type="SAM" id="MobiDB-lite"/>
    </source>
</evidence>
<dbReference type="GO" id="GO:0006325">
    <property type="term" value="P:chromatin organization"/>
    <property type="evidence" value="ECO:0007669"/>
    <property type="project" value="UniProtKB-ARBA"/>
</dbReference>
<dbReference type="AlphaFoldDB" id="A0A1U7LLA7"/>
<dbReference type="GO" id="GO:0006357">
    <property type="term" value="P:regulation of transcription by RNA polymerase II"/>
    <property type="evidence" value="ECO:0007669"/>
    <property type="project" value="TreeGrafter"/>
</dbReference>
<feature type="compositionally biased region" description="Basic residues" evidence="3">
    <location>
        <begin position="277"/>
        <end position="290"/>
    </location>
</feature>
<dbReference type="SUPFAM" id="SSF47370">
    <property type="entry name" value="Bromodomain"/>
    <property type="match status" value="1"/>
</dbReference>
<dbReference type="GO" id="GO:0005198">
    <property type="term" value="F:structural molecule activity"/>
    <property type="evidence" value="ECO:0007669"/>
    <property type="project" value="TreeGrafter"/>
</dbReference>
<evidence type="ECO:0000313" key="6">
    <source>
        <dbReference type="Proteomes" id="UP000186594"/>
    </source>
</evidence>
<evidence type="ECO:0000256" key="2">
    <source>
        <dbReference type="PROSITE-ProRule" id="PRU00035"/>
    </source>
</evidence>
<keyword evidence="6" id="KW-1185">Reference proteome</keyword>
<dbReference type="PANTHER" id="PTHR47343:SF1">
    <property type="entry name" value="TRANSCRIPTIONAL ACTIVATOR SPT7"/>
    <property type="match status" value="1"/>
</dbReference>
<dbReference type="Pfam" id="PF00439">
    <property type="entry name" value="Bromodomain"/>
    <property type="match status" value="1"/>
</dbReference>
<feature type="non-terminal residue" evidence="5">
    <location>
        <position position="1"/>
    </location>
</feature>
<feature type="compositionally biased region" description="Low complexity" evidence="3">
    <location>
        <begin position="19"/>
        <end position="29"/>
    </location>
</feature>
<feature type="compositionally biased region" description="Pro residues" evidence="3">
    <location>
        <begin position="295"/>
        <end position="310"/>
    </location>
</feature>
<dbReference type="OrthoDB" id="21449at2759"/>
<dbReference type="InterPro" id="IPR036427">
    <property type="entry name" value="Bromodomain-like_sf"/>
</dbReference>
<dbReference type="SMART" id="SM00297">
    <property type="entry name" value="BROMO"/>
    <property type="match status" value="1"/>
</dbReference>
<evidence type="ECO:0000259" key="4">
    <source>
        <dbReference type="PROSITE" id="PS50014"/>
    </source>
</evidence>
<gene>
    <name evidence="5" type="ORF">NEOLI_004131</name>
</gene>
<organism evidence="5 6">
    <name type="scientific">Neolecta irregularis (strain DAH-3)</name>
    <dbReference type="NCBI Taxonomy" id="1198029"/>
    <lineage>
        <taxon>Eukaryota</taxon>
        <taxon>Fungi</taxon>
        <taxon>Dikarya</taxon>
        <taxon>Ascomycota</taxon>
        <taxon>Taphrinomycotina</taxon>
        <taxon>Neolectales</taxon>
        <taxon>Neolectaceae</taxon>
        <taxon>Neolecta</taxon>
    </lineage>
</organism>
<reference evidence="5 6" key="1">
    <citation type="submission" date="2016-04" db="EMBL/GenBank/DDBJ databases">
        <title>Evolutionary innovation and constraint leading to complex multicellularity in the Ascomycota.</title>
        <authorList>
            <person name="Cisse O."/>
            <person name="Nguyen A."/>
            <person name="Hewitt D.A."/>
            <person name="Jedd G."/>
            <person name="Stajich J.E."/>
        </authorList>
    </citation>
    <scope>NUCLEOTIDE SEQUENCE [LARGE SCALE GENOMIC DNA]</scope>
    <source>
        <strain evidence="5 6">DAH-3</strain>
    </source>
</reference>
<dbReference type="CDD" id="cd05510">
    <property type="entry name" value="Bromo_SPT7_like"/>
    <property type="match status" value="1"/>
</dbReference>
<feature type="region of interest" description="Disordered" evidence="3">
    <location>
        <begin position="785"/>
        <end position="804"/>
    </location>
</feature>
<evidence type="ECO:0000313" key="5">
    <source>
        <dbReference type="EMBL" id="OLL23440.1"/>
    </source>
</evidence>
<dbReference type="PANTHER" id="PTHR47343">
    <property type="entry name" value="TRANSCRIPTIONAL ACTIVATOR SPT7"/>
    <property type="match status" value="1"/>
</dbReference>
<feature type="compositionally biased region" description="Low complexity" evidence="3">
    <location>
        <begin position="45"/>
        <end position="54"/>
    </location>
</feature>
<comment type="caution">
    <text evidence="5">The sequence shown here is derived from an EMBL/GenBank/DDBJ whole genome shotgun (WGS) entry which is preliminary data.</text>
</comment>
<dbReference type="InterPro" id="IPR001487">
    <property type="entry name" value="Bromodomain"/>
</dbReference>
<dbReference type="GO" id="GO:0000124">
    <property type="term" value="C:SAGA complex"/>
    <property type="evidence" value="ECO:0007669"/>
    <property type="project" value="InterPro"/>
</dbReference>
<feature type="region of interest" description="Disordered" evidence="3">
    <location>
        <begin position="257"/>
        <end position="315"/>
    </location>
</feature>
<dbReference type="EMBL" id="LXFE01001588">
    <property type="protein sequence ID" value="OLL23440.1"/>
    <property type="molecule type" value="Genomic_DNA"/>
</dbReference>
<dbReference type="Gene3D" id="1.20.920.10">
    <property type="entry name" value="Bromodomain-like"/>
    <property type="match status" value="1"/>
</dbReference>
<dbReference type="InterPro" id="IPR037782">
    <property type="entry name" value="Spt7"/>
</dbReference>
<dbReference type="Proteomes" id="UP000186594">
    <property type="component" value="Unassembled WGS sequence"/>
</dbReference>
<sequence length="804" mass="90522">LPRLFPARDSCCIAPPASPAAATAPAPASDSDNYDSEPDPPSPPESASASASASASPPLARARFPFETVYHSFEHDRLAMAEQQQLEQADRDVAQHSFRPSLGAAQLSLKHLLAAIDANRSALAVSDSHLRALLPRSPQASEDRFGQEELYEAAEKVLLELRGYTEHSTPFLNKVSKREAPDYFDFIKSPMDLGTAMKKLKTLQYSSKAEFVDDLLLIWSNCLLYNADPCHFMRTHAIAMRKKTLDLVQFIPDITIRDRPDLDPEEDENSDQDLPKRIGKKSVQKKHPSRKSQIPLPPVRDSPPPQPSPPQQNTLIPCSQIEKEESSRDEDGDLSTQIWRTETRKQRAILCGERHQLFKDDRLQPDMPALERTPHLMLRFLQFEQRHAGQNMEEINLNMDDLINEIESKEMKTDDSAFAEYQVSSGIPELVSQDDDAFYQQSSGISLHPCDPRISPPRTGTSCLVDANLRQLYKIRKVCLKISAVKQMATQSFIHPHHYKQYDSKEFLQQDGQPSYFLETPLLFQRGYCIILDFRVSYCPAGLISDFEPLALDAFAEITAEFFHKIASTIRLFSDNHKTGTRYSMEQVLLLSLNRNGIPDLDVLESYVKDDIERYGCKLQDINKKMVMFLAALLRPAAELGDENALFNGNNESFVNGDFSETTGEDFFGFKELGLDKEFGISSFSTVAFITRTRSKWINNKYQEPPPFTPISIPIAESQIGLIKLFLLSKLENFESGILLDDDDLPAKQRAPRLKLPPSGKISTPRKRNLTFGFANVKKKKKIGIVENGELSQPPESPDSSVAQ</sequence>
<protein>
    <submittedName>
        <fullName evidence="5">Transcriptional activator spt7</fullName>
    </submittedName>
</protein>
<dbReference type="GO" id="GO:0046695">
    <property type="term" value="C:SLIK (SAGA-like) complex"/>
    <property type="evidence" value="ECO:0007669"/>
    <property type="project" value="InterPro"/>
</dbReference>
<dbReference type="PRINTS" id="PR00503">
    <property type="entry name" value="BROMODOMAIN"/>
</dbReference>
<name>A0A1U7LLA7_NEOID</name>
<feature type="region of interest" description="Disordered" evidence="3">
    <location>
        <begin position="1"/>
        <end position="54"/>
    </location>
</feature>
<dbReference type="OMA" id="YRRSEAK"/>
<keyword evidence="1 2" id="KW-0103">Bromodomain</keyword>
<feature type="domain" description="Bromo" evidence="4">
    <location>
        <begin position="163"/>
        <end position="233"/>
    </location>
</feature>
<dbReference type="PROSITE" id="PS50014">
    <property type="entry name" value="BROMODOMAIN_2"/>
    <property type="match status" value="1"/>
</dbReference>
<accession>A0A1U7LLA7</accession>
<dbReference type="STRING" id="1198029.A0A1U7LLA7"/>
<evidence type="ECO:0000256" key="1">
    <source>
        <dbReference type="ARBA" id="ARBA00023117"/>
    </source>
</evidence>